<evidence type="ECO:0000256" key="1">
    <source>
        <dbReference type="SAM" id="MobiDB-lite"/>
    </source>
</evidence>
<evidence type="ECO:0000313" key="3">
    <source>
        <dbReference type="Proteomes" id="UP000070284"/>
    </source>
</evidence>
<protein>
    <submittedName>
        <fullName evidence="2">Uncharacterized protein</fullName>
    </submittedName>
</protein>
<keyword evidence="3" id="KW-1185">Reference proteome</keyword>
<gene>
    <name evidence="2" type="ORF">AKJ65_05335</name>
</gene>
<dbReference type="EMBL" id="LHXO01000081">
    <property type="protein sequence ID" value="KXA94117.1"/>
    <property type="molecule type" value="Genomic_DNA"/>
</dbReference>
<reference evidence="2 3" key="1">
    <citation type="journal article" date="2016" name="Sci. Rep.">
        <title>Metabolic traits of an uncultured archaeal lineage -MSBL1- from brine pools of the Red Sea.</title>
        <authorList>
            <person name="Mwirichia R."/>
            <person name="Alam I."/>
            <person name="Rashid M."/>
            <person name="Vinu M."/>
            <person name="Ba-Alawi W."/>
            <person name="Anthony Kamau A."/>
            <person name="Kamanda Ngugi D."/>
            <person name="Goker M."/>
            <person name="Klenk H.P."/>
            <person name="Bajic V."/>
            <person name="Stingl U."/>
        </authorList>
    </citation>
    <scope>NUCLEOTIDE SEQUENCE [LARGE SCALE GENOMIC DNA]</scope>
    <source>
        <strain evidence="2">SCGC-AAA259E19</strain>
    </source>
</reference>
<comment type="caution">
    <text evidence="2">The sequence shown here is derived from an EMBL/GenBank/DDBJ whole genome shotgun (WGS) entry which is preliminary data.</text>
</comment>
<evidence type="ECO:0000313" key="2">
    <source>
        <dbReference type="EMBL" id="KXA94117.1"/>
    </source>
</evidence>
<sequence length="59" mass="6239">MMANNQLQVGHLAIPQSAPGKMEKPKQDDVAAGSVERRAEKGNSITIEEGVESFGGDLT</sequence>
<feature type="region of interest" description="Disordered" evidence="1">
    <location>
        <begin position="1"/>
        <end position="59"/>
    </location>
</feature>
<organism evidence="2 3">
    <name type="scientific">candidate division MSBL1 archaeon SCGC-AAA259E19</name>
    <dbReference type="NCBI Taxonomy" id="1698264"/>
    <lineage>
        <taxon>Archaea</taxon>
        <taxon>Methanobacteriati</taxon>
        <taxon>Methanobacteriota</taxon>
        <taxon>candidate division MSBL1</taxon>
    </lineage>
</organism>
<dbReference type="Proteomes" id="UP000070284">
    <property type="component" value="Unassembled WGS sequence"/>
</dbReference>
<accession>A0A133UIU7</accession>
<dbReference type="AlphaFoldDB" id="A0A133UIU7"/>
<proteinExistence type="predicted"/>
<name>A0A133UIU7_9EURY</name>
<feature type="compositionally biased region" description="Basic and acidic residues" evidence="1">
    <location>
        <begin position="21"/>
        <end position="41"/>
    </location>
</feature>